<comment type="caution">
    <text evidence="1">The sequence shown here is derived from an EMBL/GenBank/DDBJ whole genome shotgun (WGS) entry which is preliminary data.</text>
</comment>
<dbReference type="EMBL" id="JANUGW010000010">
    <property type="protein sequence ID" value="MCS0583028.1"/>
    <property type="molecule type" value="Genomic_DNA"/>
</dbReference>
<protein>
    <submittedName>
        <fullName evidence="1">Uncharacterized protein</fullName>
    </submittedName>
</protein>
<accession>A0ABT1ZSZ7</accession>
<keyword evidence="2" id="KW-1185">Reference proteome</keyword>
<organism evidence="1 2">
    <name type="scientific">Massilia pinisoli</name>
    <dbReference type="NCBI Taxonomy" id="1772194"/>
    <lineage>
        <taxon>Bacteria</taxon>
        <taxon>Pseudomonadati</taxon>
        <taxon>Pseudomonadota</taxon>
        <taxon>Betaproteobacteria</taxon>
        <taxon>Burkholderiales</taxon>
        <taxon>Oxalobacteraceae</taxon>
        <taxon>Telluria group</taxon>
        <taxon>Massilia</taxon>
    </lineage>
</organism>
<reference evidence="1 2" key="1">
    <citation type="submission" date="2022-08" db="EMBL/GenBank/DDBJ databases">
        <title>Reclassification of Massilia species as members of the genera Telluria, Duganella, Pseudoduganella, Mokoshia gen. nov. and Zemynaea gen. nov. using orthogonal and non-orthogonal genome-based approaches.</title>
        <authorList>
            <person name="Bowman J.P."/>
        </authorList>
    </citation>
    <scope>NUCLEOTIDE SEQUENCE [LARGE SCALE GENOMIC DNA]</scope>
    <source>
        <strain evidence="1 2">JCM 31316</strain>
    </source>
</reference>
<gene>
    <name evidence="1" type="ORF">NX784_15675</name>
</gene>
<evidence type="ECO:0000313" key="1">
    <source>
        <dbReference type="EMBL" id="MCS0583028.1"/>
    </source>
</evidence>
<dbReference type="RefSeq" id="WP_258817615.1">
    <property type="nucleotide sequence ID" value="NZ_JANUGW010000010.1"/>
</dbReference>
<name>A0ABT1ZSZ7_9BURK</name>
<proteinExistence type="predicted"/>
<evidence type="ECO:0000313" key="2">
    <source>
        <dbReference type="Proteomes" id="UP001204151"/>
    </source>
</evidence>
<dbReference type="Proteomes" id="UP001204151">
    <property type="component" value="Unassembled WGS sequence"/>
</dbReference>
<sequence length="64" mass="6932">MATIVIKDLSDNTELDRQAMLAIAGGSRLRAGGRFVRPVSPRIRLFDPVRIAAARPGSDKPSSR</sequence>